<keyword evidence="2" id="KW-1185">Reference proteome</keyword>
<name>A0A7J8HFY1_MOLMO</name>
<protein>
    <submittedName>
        <fullName evidence="1">ESF1 nucleolar pre-rRNA processing protein-like protein</fullName>
    </submittedName>
</protein>
<gene>
    <name evidence="1" type="ORF">HJG59_004639</name>
</gene>
<evidence type="ECO:0000313" key="2">
    <source>
        <dbReference type="Proteomes" id="UP000550707"/>
    </source>
</evidence>
<dbReference type="EMBL" id="JACASF010000006">
    <property type="protein sequence ID" value="KAF6471264.1"/>
    <property type="molecule type" value="Genomic_DNA"/>
</dbReference>
<organism evidence="1 2">
    <name type="scientific">Molossus molossus</name>
    <name type="common">Pallas' mastiff bat</name>
    <name type="synonym">Vespertilio molossus</name>
    <dbReference type="NCBI Taxonomy" id="27622"/>
    <lineage>
        <taxon>Eukaryota</taxon>
        <taxon>Metazoa</taxon>
        <taxon>Chordata</taxon>
        <taxon>Craniata</taxon>
        <taxon>Vertebrata</taxon>
        <taxon>Euteleostomi</taxon>
        <taxon>Mammalia</taxon>
        <taxon>Eutheria</taxon>
        <taxon>Laurasiatheria</taxon>
        <taxon>Chiroptera</taxon>
        <taxon>Yangochiroptera</taxon>
        <taxon>Molossidae</taxon>
        <taxon>Molossus</taxon>
    </lineage>
</organism>
<proteinExistence type="predicted"/>
<sequence>MGKQKNRKMMKNKLLSIGNSCKLFKKKKRKAKKMIWKWKLSGFQVLKKVQKRWSRINWKERIN</sequence>
<comment type="caution">
    <text evidence="1">The sequence shown here is derived from an EMBL/GenBank/DDBJ whole genome shotgun (WGS) entry which is preliminary data.</text>
</comment>
<accession>A0A7J8HFY1</accession>
<dbReference type="Proteomes" id="UP000550707">
    <property type="component" value="Unassembled WGS sequence"/>
</dbReference>
<evidence type="ECO:0000313" key="1">
    <source>
        <dbReference type="EMBL" id="KAF6471264.1"/>
    </source>
</evidence>
<reference evidence="1 2" key="1">
    <citation type="journal article" date="2020" name="Nature">
        <title>Six reference-quality genomes reveal evolution of bat adaptations.</title>
        <authorList>
            <person name="Jebb D."/>
            <person name="Huang Z."/>
            <person name="Pippel M."/>
            <person name="Hughes G.M."/>
            <person name="Lavrichenko K."/>
            <person name="Devanna P."/>
            <person name="Winkler S."/>
            <person name="Jermiin L.S."/>
            <person name="Skirmuntt E.C."/>
            <person name="Katzourakis A."/>
            <person name="Burkitt-Gray L."/>
            <person name="Ray D.A."/>
            <person name="Sullivan K.A.M."/>
            <person name="Roscito J.G."/>
            <person name="Kirilenko B.M."/>
            <person name="Davalos L.M."/>
            <person name="Corthals A.P."/>
            <person name="Power M.L."/>
            <person name="Jones G."/>
            <person name="Ransome R.D."/>
            <person name="Dechmann D.K.N."/>
            <person name="Locatelli A.G."/>
            <person name="Puechmaille S.J."/>
            <person name="Fedrigo O."/>
            <person name="Jarvis E.D."/>
            <person name="Hiller M."/>
            <person name="Vernes S.C."/>
            <person name="Myers E.W."/>
            <person name="Teeling E.C."/>
        </authorList>
    </citation>
    <scope>NUCLEOTIDE SEQUENCE [LARGE SCALE GENOMIC DNA]</scope>
    <source>
        <strain evidence="1">MMolMol1</strain>
        <tissue evidence="1">Muscle</tissue>
    </source>
</reference>
<dbReference type="AlphaFoldDB" id="A0A7J8HFY1"/>